<protein>
    <submittedName>
        <fullName evidence="2">Protein of uncharacterized function (DUF3383)</fullName>
    </submittedName>
</protein>
<dbReference type="InterPro" id="IPR021808">
    <property type="entry name" value="DUF3383"/>
</dbReference>
<keyword evidence="1" id="KW-0472">Membrane</keyword>
<dbReference type="EMBL" id="UGWZ01000001">
    <property type="protein sequence ID" value="SUG15217.1"/>
    <property type="molecule type" value="Genomic_DNA"/>
</dbReference>
<dbReference type="Pfam" id="PF11863">
    <property type="entry name" value="DUF3383"/>
    <property type="match status" value="1"/>
</dbReference>
<evidence type="ECO:0000256" key="1">
    <source>
        <dbReference type="SAM" id="Phobius"/>
    </source>
</evidence>
<dbReference type="AlphaFoldDB" id="A0A379S2W4"/>
<dbReference type="Proteomes" id="UP000254124">
    <property type="component" value="Unassembled WGS sequence"/>
</dbReference>
<evidence type="ECO:0000313" key="2">
    <source>
        <dbReference type="EMBL" id="SUG15217.1"/>
    </source>
</evidence>
<keyword evidence="1" id="KW-1133">Transmembrane helix</keyword>
<name>A0A379S2W4_SALER</name>
<feature type="transmembrane region" description="Helical" evidence="1">
    <location>
        <begin position="21"/>
        <end position="39"/>
    </location>
</feature>
<reference evidence="2 3" key="1">
    <citation type="submission" date="2018-06" db="EMBL/GenBank/DDBJ databases">
        <authorList>
            <consortium name="Pathogen Informatics"/>
            <person name="Doyle S."/>
        </authorList>
    </citation>
    <scope>NUCLEOTIDE SEQUENCE [LARGE SCALE GENOMIC DNA]</scope>
    <source>
        <strain evidence="2 3">NCTC7295</strain>
    </source>
</reference>
<evidence type="ECO:0000313" key="3">
    <source>
        <dbReference type="Proteomes" id="UP000254124"/>
    </source>
</evidence>
<organism evidence="2 3">
    <name type="scientific">Salmonella enterica subsp. arizonae</name>
    <dbReference type="NCBI Taxonomy" id="59203"/>
    <lineage>
        <taxon>Bacteria</taxon>
        <taxon>Pseudomonadati</taxon>
        <taxon>Pseudomonadota</taxon>
        <taxon>Gammaproteobacteria</taxon>
        <taxon>Enterobacterales</taxon>
        <taxon>Enterobacteriaceae</taxon>
        <taxon>Salmonella</taxon>
    </lineage>
</organism>
<gene>
    <name evidence="2" type="ORF">NCTC7295_02877</name>
</gene>
<keyword evidence="1" id="KW-0812">Transmembrane</keyword>
<accession>A0A379S2W4</accession>
<sequence>MANLSRLFSVKIGRQTTAAQYGVFGVGIILAPGAAFFGLKYSTYESAKIENFNGLYRVYTSADDAASDGMSGDNLLAVQAYFSQSPSPDTLVVGDFSAAYSKTMIKLTGVPVVGAPSGTKATIGYVKGGEYRYAKFNGTAWSGSAGATADIVADSGAEGQFLVDGRIVYLEGAEVVHKSSTALSSAVSSAVAAIKNQYNKFFMSMTTSRDLSIQKAIADWTESQIDKMAVFIDDYSSPTWATDSITKYIHDKNMAGSFAVSTKREKNFLDAALAGRCLVMQPGSETWALKTLNAAQADDFTETDYQKIQALNGNTFEDYGSGITVTYPGTCGDGESIEVVRFCYWQADRMQKDLATLFVNRNKIGHDMPGYEVVCNKMESSLKAGQTAGGIIENFTDENGNLIRGFEVVRPTMAEVSATQRIKGDLTVKFKFYLRYAIKHVDAIGSAMTYGFNYVLRQYVLKRLADYRRRCPDNWPAKDSNIIVEVAGRPD</sequence>
<proteinExistence type="predicted"/>